<proteinExistence type="predicted"/>
<evidence type="ECO:0000256" key="6">
    <source>
        <dbReference type="ARBA" id="ARBA00023136"/>
    </source>
</evidence>
<feature type="transmembrane region" description="Helical" evidence="7">
    <location>
        <begin position="279"/>
        <end position="304"/>
    </location>
</feature>
<evidence type="ECO:0000259" key="9">
    <source>
        <dbReference type="PROSITE" id="PS50929"/>
    </source>
</evidence>
<evidence type="ECO:0000256" key="2">
    <source>
        <dbReference type="ARBA" id="ARBA00022692"/>
    </source>
</evidence>
<dbReference type="Proteomes" id="UP001259659">
    <property type="component" value="Unassembled WGS sequence"/>
</dbReference>
<evidence type="ECO:0000256" key="5">
    <source>
        <dbReference type="ARBA" id="ARBA00022989"/>
    </source>
</evidence>
<dbReference type="Gene3D" id="1.20.1560.10">
    <property type="entry name" value="ABC transporter type 1, transmembrane domain"/>
    <property type="match status" value="1"/>
</dbReference>
<evidence type="ECO:0000259" key="8">
    <source>
        <dbReference type="PROSITE" id="PS50893"/>
    </source>
</evidence>
<dbReference type="SUPFAM" id="SSF90123">
    <property type="entry name" value="ABC transporter transmembrane region"/>
    <property type="match status" value="1"/>
</dbReference>
<dbReference type="Pfam" id="PF00005">
    <property type="entry name" value="ABC_tran"/>
    <property type="match status" value="1"/>
</dbReference>
<gene>
    <name evidence="10" type="ORF">NDI56_18780</name>
</gene>
<dbReference type="EMBL" id="JAMQON010000006">
    <property type="protein sequence ID" value="MDS0261451.1"/>
    <property type="molecule type" value="Genomic_DNA"/>
</dbReference>
<protein>
    <submittedName>
        <fullName evidence="10">ABC transporter ATP-binding protein/permease</fullName>
    </submittedName>
</protein>
<reference evidence="10 11" key="1">
    <citation type="submission" date="2022-06" db="EMBL/GenBank/DDBJ databases">
        <title>Haloarcula sp. a new haloarchaeum isolate from saline soil.</title>
        <authorList>
            <person name="Strakova D."/>
            <person name="Galisteo C."/>
            <person name="Sanchez-Porro C."/>
            <person name="Ventosa A."/>
        </authorList>
    </citation>
    <scope>NUCLEOTIDE SEQUENCE [LARGE SCALE GENOMIC DNA]</scope>
    <source>
        <strain evidence="10 11">S1CR25-12</strain>
    </source>
</reference>
<dbReference type="InterPro" id="IPR017871">
    <property type="entry name" value="ABC_transporter-like_CS"/>
</dbReference>
<dbReference type="PROSITE" id="PS50929">
    <property type="entry name" value="ABC_TM1F"/>
    <property type="match status" value="1"/>
</dbReference>
<dbReference type="GO" id="GO:0005524">
    <property type="term" value="F:ATP binding"/>
    <property type="evidence" value="ECO:0007669"/>
    <property type="project" value="UniProtKB-KW"/>
</dbReference>
<evidence type="ECO:0000256" key="4">
    <source>
        <dbReference type="ARBA" id="ARBA00022840"/>
    </source>
</evidence>
<comment type="subcellular location">
    <subcellularLocation>
        <location evidence="1">Membrane</location>
        <topology evidence="1">Multi-pass membrane protein</topology>
    </subcellularLocation>
</comment>
<dbReference type="RefSeq" id="WP_310921302.1">
    <property type="nucleotide sequence ID" value="NZ_JAMQON010000006.1"/>
</dbReference>
<evidence type="ECO:0000313" key="10">
    <source>
        <dbReference type="EMBL" id="MDS0261451.1"/>
    </source>
</evidence>
<dbReference type="SMART" id="SM00382">
    <property type="entry name" value="AAA"/>
    <property type="match status" value="1"/>
</dbReference>
<comment type="caution">
    <text evidence="10">The sequence shown here is derived from an EMBL/GenBank/DDBJ whole genome shotgun (WGS) entry which is preliminary data.</text>
</comment>
<evidence type="ECO:0000256" key="3">
    <source>
        <dbReference type="ARBA" id="ARBA00022741"/>
    </source>
</evidence>
<dbReference type="InterPro" id="IPR039421">
    <property type="entry name" value="Type_1_exporter"/>
</dbReference>
<dbReference type="Pfam" id="PF00664">
    <property type="entry name" value="ABC_membrane"/>
    <property type="match status" value="1"/>
</dbReference>
<evidence type="ECO:0000256" key="7">
    <source>
        <dbReference type="SAM" id="Phobius"/>
    </source>
</evidence>
<sequence length="602" mass="65402">MEEEPSLREKLAAIRLVVGYRPGFAAGIVVLNLITAVFEGIGLGLLLPVIEAAQTGGDLRPGTSGVTGYYFAAYEILGIPFSFETIILGLAGVMTVRYALSFLTGWLQVKLRTEYICHLRQQCFDNLLSAEVSFIDREDSDRMMNIIVTEIAKSSGAINQLLSVAQTLFFVGIYLALALSIAPVLTVVAMGLLGGVVGLTRYVVQPSYDIGDRVANANERIQGLVNAGMRGMQEIKLFNMSETLTDEFRDAHSEFFRTNLALARNQTALNSATQWLNALGLFGVIYIAIGYLDLSFASLGLLLLTMFRLSPQISSLNDNIYRLDGTLPHIVRSHELIDELDRHAESSGGEPAPDPVTDVSLDGVSFRYDDDEGTDITDISLRASRDETVAVVGPSGAGKSTIVSLIARLYDPDDGAVRANGVDLRGVDLDSWHQRVAVVPQHPFIFNETLRYNIAIGNPDASDAEIERSCEASQVSAFVDELPEGLDTDLGDDAVRLSGGQRQRVAIARALLADADVLLLDEATSELDGPTEDAILRGIDGLNQEYITVVIGHFLSTVRDADRIYTVVDGEIVETGSHSELMANDSRYAQLYGSQRESTPQQ</sequence>
<keyword evidence="5 7" id="KW-1133">Transmembrane helix</keyword>
<dbReference type="PANTHER" id="PTHR24221">
    <property type="entry name" value="ATP-BINDING CASSETTE SUB-FAMILY B"/>
    <property type="match status" value="1"/>
</dbReference>
<keyword evidence="11" id="KW-1185">Reference proteome</keyword>
<accession>A0ABU2FI42</accession>
<evidence type="ECO:0000256" key="1">
    <source>
        <dbReference type="ARBA" id="ARBA00004141"/>
    </source>
</evidence>
<dbReference type="InterPro" id="IPR036640">
    <property type="entry name" value="ABC1_TM_sf"/>
</dbReference>
<dbReference type="InterPro" id="IPR003439">
    <property type="entry name" value="ABC_transporter-like_ATP-bd"/>
</dbReference>
<keyword evidence="4 10" id="KW-0067">ATP-binding</keyword>
<feature type="transmembrane region" description="Helical" evidence="7">
    <location>
        <begin position="168"/>
        <end position="193"/>
    </location>
</feature>
<feature type="domain" description="ABC transporter" evidence="8">
    <location>
        <begin position="359"/>
        <end position="594"/>
    </location>
</feature>
<feature type="transmembrane region" description="Helical" evidence="7">
    <location>
        <begin position="24"/>
        <end position="50"/>
    </location>
</feature>
<feature type="transmembrane region" description="Helical" evidence="7">
    <location>
        <begin position="70"/>
        <end position="93"/>
    </location>
</feature>
<dbReference type="InterPro" id="IPR003593">
    <property type="entry name" value="AAA+_ATPase"/>
</dbReference>
<dbReference type="PROSITE" id="PS00211">
    <property type="entry name" value="ABC_TRANSPORTER_1"/>
    <property type="match status" value="1"/>
</dbReference>
<keyword evidence="6 7" id="KW-0472">Membrane</keyword>
<feature type="domain" description="ABC transmembrane type-1" evidence="9">
    <location>
        <begin position="26"/>
        <end position="325"/>
    </location>
</feature>
<organism evidence="10 11">
    <name type="scientific">Haloarcula saliterrae</name>
    <dbReference type="NCBI Taxonomy" id="2950534"/>
    <lineage>
        <taxon>Archaea</taxon>
        <taxon>Methanobacteriati</taxon>
        <taxon>Methanobacteriota</taxon>
        <taxon>Stenosarchaea group</taxon>
        <taxon>Halobacteria</taxon>
        <taxon>Halobacteriales</taxon>
        <taxon>Haloarculaceae</taxon>
        <taxon>Haloarcula</taxon>
    </lineage>
</organism>
<dbReference type="SUPFAM" id="SSF52540">
    <property type="entry name" value="P-loop containing nucleoside triphosphate hydrolases"/>
    <property type="match status" value="1"/>
</dbReference>
<dbReference type="InterPro" id="IPR011527">
    <property type="entry name" value="ABC1_TM_dom"/>
</dbReference>
<dbReference type="InterPro" id="IPR027417">
    <property type="entry name" value="P-loop_NTPase"/>
</dbReference>
<dbReference type="PROSITE" id="PS50893">
    <property type="entry name" value="ABC_TRANSPORTER_2"/>
    <property type="match status" value="1"/>
</dbReference>
<keyword evidence="2 7" id="KW-0812">Transmembrane</keyword>
<dbReference type="PANTHER" id="PTHR24221:SF654">
    <property type="entry name" value="ATP-BINDING CASSETTE SUB-FAMILY B MEMBER 6"/>
    <property type="match status" value="1"/>
</dbReference>
<name>A0ABU2FI42_9EURY</name>
<evidence type="ECO:0000313" key="11">
    <source>
        <dbReference type="Proteomes" id="UP001259659"/>
    </source>
</evidence>
<keyword evidence="3" id="KW-0547">Nucleotide-binding</keyword>
<dbReference type="Gene3D" id="3.40.50.300">
    <property type="entry name" value="P-loop containing nucleotide triphosphate hydrolases"/>
    <property type="match status" value="1"/>
</dbReference>